<sequence>MRTKKTKIANDFIIEGGRKLRGAITTNTSKNGSVGLLCASLLNQGTTILHGISRIEEVYRVIEVLQSIGVRIKWTGPQSLEVRPPKKFKMENLDINAAIKTRSIIMLAGPLIHHLKTFSLPHAEGCKLGKRTISAHIYGLAELGVEVKVTNQNYRLIRGKFRPAEIIMYESGDTACENLLMAAALIPGKTTIKFASANYMVQEICFFLEKLGVRIEGANTTTITVYGLKEINKKVEYYNSEDPIESMMWLTAAIATNSELQIKRCPVEFLELELYKLKKMGLRYKILKNYLSRNRRTKLIDILIQPSKLLALEDKIEARPYPGINIDNLPFFGLVAACAKGQTLIHDWVYENRAIYLTELNHLGANVLLADPHRVFVHGPTEWKPGQLVCPPALRPSVVIMLAMLAAPGKSILRNVYQILRGYEDIVRRFNGIGAKIRIV</sequence>
<evidence type="ECO:0000256" key="12">
    <source>
        <dbReference type="ARBA" id="ARBA00039754"/>
    </source>
</evidence>
<dbReference type="GO" id="GO:0071555">
    <property type="term" value="P:cell wall organization"/>
    <property type="evidence" value="ECO:0007669"/>
    <property type="project" value="UniProtKB-KW"/>
</dbReference>
<evidence type="ECO:0000256" key="1">
    <source>
        <dbReference type="ARBA" id="ARBA00004496"/>
    </source>
</evidence>
<dbReference type="EC" id="2.5.1.7" evidence="11"/>
<keyword evidence="6" id="KW-0133">Cell shape</keyword>
<dbReference type="GO" id="GO:0009252">
    <property type="term" value="P:peptidoglycan biosynthetic process"/>
    <property type="evidence" value="ECO:0007669"/>
    <property type="project" value="UniProtKB-KW"/>
</dbReference>
<evidence type="ECO:0000256" key="15">
    <source>
        <dbReference type="ARBA" id="ARBA00047527"/>
    </source>
</evidence>
<dbReference type="AlphaFoldDB" id="A0A1F6YD48"/>
<evidence type="ECO:0000256" key="6">
    <source>
        <dbReference type="ARBA" id="ARBA00022960"/>
    </source>
</evidence>
<keyword evidence="7" id="KW-0573">Peptidoglycan synthesis</keyword>
<dbReference type="STRING" id="1801797.A3G06_02475"/>
<evidence type="ECO:0000313" key="18">
    <source>
        <dbReference type="Proteomes" id="UP000176192"/>
    </source>
</evidence>
<evidence type="ECO:0000313" key="17">
    <source>
        <dbReference type="EMBL" id="OGJ04247.1"/>
    </source>
</evidence>
<dbReference type="Gene3D" id="3.65.10.10">
    <property type="entry name" value="Enolpyruvate transferase domain"/>
    <property type="match status" value="2"/>
</dbReference>
<dbReference type="GO" id="GO:0008760">
    <property type="term" value="F:UDP-N-acetylglucosamine 1-carboxyvinyltransferase activity"/>
    <property type="evidence" value="ECO:0007669"/>
    <property type="project" value="UniProtKB-EC"/>
</dbReference>
<evidence type="ECO:0000256" key="5">
    <source>
        <dbReference type="ARBA" id="ARBA00022679"/>
    </source>
</evidence>
<comment type="subcellular location">
    <subcellularLocation>
        <location evidence="1">Cytoplasm</location>
    </subcellularLocation>
</comment>
<evidence type="ECO:0000256" key="4">
    <source>
        <dbReference type="ARBA" id="ARBA00022618"/>
    </source>
</evidence>
<dbReference type="EMBL" id="MFVV01000004">
    <property type="protein sequence ID" value="OGJ04247.1"/>
    <property type="molecule type" value="Genomic_DNA"/>
</dbReference>
<keyword evidence="4" id="KW-0132">Cell division</keyword>
<keyword evidence="9" id="KW-0961">Cell wall biogenesis/degradation</keyword>
<protein>
    <recommendedName>
        <fullName evidence="12">UDP-N-acetylglucosamine 1-carboxyvinyltransferase</fullName>
        <ecNumber evidence="11">2.5.1.7</ecNumber>
    </recommendedName>
    <alternativeName>
        <fullName evidence="13">Enoylpyruvate transferase</fullName>
    </alternativeName>
    <alternativeName>
        <fullName evidence="14">UDP-N-acetylglucosamine enolpyruvyl transferase</fullName>
    </alternativeName>
</protein>
<evidence type="ECO:0000256" key="9">
    <source>
        <dbReference type="ARBA" id="ARBA00023316"/>
    </source>
</evidence>
<comment type="similarity">
    <text evidence="10">Belongs to the EPSP synthase family. MurA subfamily.</text>
</comment>
<keyword evidence="3" id="KW-0963">Cytoplasm</keyword>
<reference evidence="17 18" key="1">
    <citation type="journal article" date="2016" name="Nat. Commun.">
        <title>Thousands of microbial genomes shed light on interconnected biogeochemical processes in an aquifer system.</title>
        <authorList>
            <person name="Anantharaman K."/>
            <person name="Brown C.T."/>
            <person name="Hug L.A."/>
            <person name="Sharon I."/>
            <person name="Castelle C.J."/>
            <person name="Probst A.J."/>
            <person name="Thomas B.C."/>
            <person name="Singh A."/>
            <person name="Wilkins M.J."/>
            <person name="Karaoz U."/>
            <person name="Brodie E.L."/>
            <person name="Williams K.H."/>
            <person name="Hubbard S.S."/>
            <person name="Banfield J.F."/>
        </authorList>
    </citation>
    <scope>NUCLEOTIDE SEQUENCE [LARGE SCALE GENOMIC DNA]</scope>
</reference>
<dbReference type="SUPFAM" id="SSF55205">
    <property type="entry name" value="EPT/RTPC-like"/>
    <property type="match status" value="1"/>
</dbReference>
<organism evidence="17 18">
    <name type="scientific">Candidatus Nomurabacteria bacterium RIFCSPLOWO2_12_FULL_46_14</name>
    <dbReference type="NCBI Taxonomy" id="1801797"/>
    <lineage>
        <taxon>Bacteria</taxon>
        <taxon>Candidatus Nomuraibacteriota</taxon>
    </lineage>
</organism>
<evidence type="ECO:0000256" key="10">
    <source>
        <dbReference type="ARBA" id="ARBA00038367"/>
    </source>
</evidence>
<comment type="pathway">
    <text evidence="2">Cell wall biogenesis; peptidoglycan biosynthesis.</text>
</comment>
<feature type="non-terminal residue" evidence="17">
    <location>
        <position position="440"/>
    </location>
</feature>
<accession>A0A1F6YD48</accession>
<dbReference type="PANTHER" id="PTHR43783:SF1">
    <property type="entry name" value="UDP-N-ACETYLGLUCOSAMINE 1-CARBOXYVINYLTRANSFERASE"/>
    <property type="match status" value="1"/>
</dbReference>
<dbReference type="NCBIfam" id="NF006873">
    <property type="entry name" value="PRK09369.1"/>
    <property type="match status" value="1"/>
</dbReference>
<evidence type="ECO:0000256" key="8">
    <source>
        <dbReference type="ARBA" id="ARBA00023306"/>
    </source>
</evidence>
<evidence type="ECO:0000259" key="16">
    <source>
        <dbReference type="Pfam" id="PF00275"/>
    </source>
</evidence>
<proteinExistence type="inferred from homology"/>
<dbReference type="InterPro" id="IPR001986">
    <property type="entry name" value="Enolpyruvate_Tfrase_dom"/>
</dbReference>
<feature type="domain" description="Enolpyruvate transferase" evidence="16">
    <location>
        <begin position="15"/>
        <end position="428"/>
    </location>
</feature>
<name>A0A1F6YD48_9BACT</name>
<evidence type="ECO:0000256" key="11">
    <source>
        <dbReference type="ARBA" id="ARBA00039108"/>
    </source>
</evidence>
<dbReference type="GO" id="GO:0051301">
    <property type="term" value="P:cell division"/>
    <property type="evidence" value="ECO:0007669"/>
    <property type="project" value="UniProtKB-KW"/>
</dbReference>
<dbReference type="InterPro" id="IPR050068">
    <property type="entry name" value="MurA_subfamily"/>
</dbReference>
<dbReference type="GO" id="GO:0005737">
    <property type="term" value="C:cytoplasm"/>
    <property type="evidence" value="ECO:0007669"/>
    <property type="project" value="UniProtKB-SubCell"/>
</dbReference>
<evidence type="ECO:0000256" key="3">
    <source>
        <dbReference type="ARBA" id="ARBA00022490"/>
    </source>
</evidence>
<dbReference type="Pfam" id="PF00275">
    <property type="entry name" value="EPSP_synthase"/>
    <property type="match status" value="1"/>
</dbReference>
<keyword evidence="5 17" id="KW-0808">Transferase</keyword>
<evidence type="ECO:0000256" key="7">
    <source>
        <dbReference type="ARBA" id="ARBA00022984"/>
    </source>
</evidence>
<keyword evidence="8" id="KW-0131">Cell cycle</keyword>
<dbReference type="GO" id="GO:0008360">
    <property type="term" value="P:regulation of cell shape"/>
    <property type="evidence" value="ECO:0007669"/>
    <property type="project" value="UniProtKB-KW"/>
</dbReference>
<evidence type="ECO:0000256" key="14">
    <source>
        <dbReference type="ARBA" id="ARBA00042842"/>
    </source>
</evidence>
<comment type="caution">
    <text evidence="17">The sequence shown here is derived from an EMBL/GenBank/DDBJ whole genome shotgun (WGS) entry which is preliminary data.</text>
</comment>
<gene>
    <name evidence="17" type="ORF">A3G06_02475</name>
</gene>
<evidence type="ECO:0000256" key="13">
    <source>
        <dbReference type="ARBA" id="ARBA00042443"/>
    </source>
</evidence>
<dbReference type="InterPro" id="IPR036968">
    <property type="entry name" value="Enolpyruvate_Tfrase_sf"/>
</dbReference>
<evidence type="ECO:0000256" key="2">
    <source>
        <dbReference type="ARBA" id="ARBA00004752"/>
    </source>
</evidence>
<dbReference type="PANTHER" id="PTHR43783">
    <property type="entry name" value="UDP-N-ACETYLGLUCOSAMINE 1-CARBOXYVINYLTRANSFERASE"/>
    <property type="match status" value="1"/>
</dbReference>
<comment type="catalytic activity">
    <reaction evidence="15">
        <text>phosphoenolpyruvate + UDP-N-acetyl-alpha-D-glucosamine = UDP-N-acetyl-3-O-(1-carboxyvinyl)-alpha-D-glucosamine + phosphate</text>
        <dbReference type="Rhea" id="RHEA:18681"/>
        <dbReference type="ChEBI" id="CHEBI:43474"/>
        <dbReference type="ChEBI" id="CHEBI:57705"/>
        <dbReference type="ChEBI" id="CHEBI:58702"/>
        <dbReference type="ChEBI" id="CHEBI:68483"/>
        <dbReference type="EC" id="2.5.1.7"/>
    </reaction>
</comment>
<dbReference type="InterPro" id="IPR013792">
    <property type="entry name" value="RNA3'P_cycl/enolpyr_Trfase_a/b"/>
</dbReference>
<dbReference type="Proteomes" id="UP000176192">
    <property type="component" value="Unassembled WGS sequence"/>
</dbReference>